<sequence>MVKLDENATAIQKSGDCVFEYYVDGRSIGEYRAAEVAAPSGGHLGRCDRLGFRQPMLQRLWGRTENTFRESGKKERKKKKERKETVLGKYSLCDFRRRNIKMNFGNLLLGKLSTGVSDNCSTYRSDETEMNH</sequence>
<evidence type="ECO:0000313" key="1">
    <source>
        <dbReference type="EMBL" id="GFS47370.1"/>
    </source>
</evidence>
<protein>
    <submittedName>
        <fullName evidence="1">Uncharacterized protein</fullName>
    </submittedName>
</protein>
<keyword evidence="2" id="KW-1185">Reference proteome</keyword>
<dbReference type="EMBL" id="BMAW01044987">
    <property type="protein sequence ID" value="GFS47370.1"/>
    <property type="molecule type" value="Genomic_DNA"/>
</dbReference>
<dbReference type="OrthoDB" id="10423378at2759"/>
<organism evidence="1 2">
    <name type="scientific">Nephila pilipes</name>
    <name type="common">Giant wood spider</name>
    <name type="synonym">Nephila maculata</name>
    <dbReference type="NCBI Taxonomy" id="299642"/>
    <lineage>
        <taxon>Eukaryota</taxon>
        <taxon>Metazoa</taxon>
        <taxon>Ecdysozoa</taxon>
        <taxon>Arthropoda</taxon>
        <taxon>Chelicerata</taxon>
        <taxon>Arachnida</taxon>
        <taxon>Araneae</taxon>
        <taxon>Araneomorphae</taxon>
        <taxon>Entelegynae</taxon>
        <taxon>Araneoidea</taxon>
        <taxon>Nephilidae</taxon>
        <taxon>Nephila</taxon>
    </lineage>
</organism>
<reference evidence="1" key="1">
    <citation type="submission" date="2020-08" db="EMBL/GenBank/DDBJ databases">
        <title>Multicomponent nature underlies the extraordinary mechanical properties of spider dragline silk.</title>
        <authorList>
            <person name="Kono N."/>
            <person name="Nakamura H."/>
            <person name="Mori M."/>
            <person name="Yoshida Y."/>
            <person name="Ohtoshi R."/>
            <person name="Malay A.D."/>
            <person name="Moran D.A.P."/>
            <person name="Tomita M."/>
            <person name="Numata K."/>
            <person name="Arakawa K."/>
        </authorList>
    </citation>
    <scope>NUCLEOTIDE SEQUENCE</scope>
</reference>
<dbReference type="AlphaFoldDB" id="A0A8X6JNQ5"/>
<dbReference type="Proteomes" id="UP000887013">
    <property type="component" value="Unassembled WGS sequence"/>
</dbReference>
<comment type="caution">
    <text evidence="1">The sequence shown here is derived from an EMBL/GenBank/DDBJ whole genome shotgun (WGS) entry which is preliminary data.</text>
</comment>
<name>A0A8X6JNQ5_NEPPI</name>
<evidence type="ECO:0000313" key="2">
    <source>
        <dbReference type="Proteomes" id="UP000887013"/>
    </source>
</evidence>
<gene>
    <name evidence="1" type="ORF">NPIL_660101</name>
</gene>
<proteinExistence type="predicted"/>
<accession>A0A8X6JNQ5</accession>